<evidence type="ECO:0000313" key="2">
    <source>
        <dbReference type="Proteomes" id="UP000053958"/>
    </source>
</evidence>
<organism evidence="1 2">
    <name type="scientific">Rasamsonia emersonii (strain ATCC 16479 / CBS 393.64 / IMI 116815)</name>
    <dbReference type="NCBI Taxonomy" id="1408163"/>
    <lineage>
        <taxon>Eukaryota</taxon>
        <taxon>Fungi</taxon>
        <taxon>Dikarya</taxon>
        <taxon>Ascomycota</taxon>
        <taxon>Pezizomycotina</taxon>
        <taxon>Eurotiomycetes</taxon>
        <taxon>Eurotiomycetidae</taxon>
        <taxon>Eurotiales</taxon>
        <taxon>Trichocomaceae</taxon>
        <taxon>Rasamsonia</taxon>
    </lineage>
</organism>
<sequence length="91" mass="10465">FPSAASCLWGCKSVHVHRKHIFLPCPAAAVVHFPCFVYISIVQEQDLKHVTTRSSFGQFRTCKKILPLTTFYMEKECSGKKILLWKLNGYF</sequence>
<dbReference type="AlphaFoldDB" id="A0A0F4YQD6"/>
<protein>
    <submittedName>
        <fullName evidence="1">Uncharacterized protein</fullName>
    </submittedName>
</protein>
<reference evidence="1 2" key="1">
    <citation type="submission" date="2015-04" db="EMBL/GenBank/DDBJ databases">
        <authorList>
            <person name="Heijne W.H."/>
            <person name="Fedorova N.D."/>
            <person name="Nierman W.C."/>
            <person name="Vollebregt A.W."/>
            <person name="Zhao Z."/>
            <person name="Wu L."/>
            <person name="Kumar M."/>
            <person name="Stam H."/>
            <person name="van den Berg M.A."/>
            <person name="Pel H.J."/>
        </authorList>
    </citation>
    <scope>NUCLEOTIDE SEQUENCE [LARGE SCALE GENOMIC DNA]</scope>
    <source>
        <strain evidence="1 2">CBS 393.64</strain>
    </source>
</reference>
<keyword evidence="2" id="KW-1185">Reference proteome</keyword>
<dbReference type="EMBL" id="LASV01000312">
    <property type="protein sequence ID" value="KKA19828.1"/>
    <property type="molecule type" value="Genomic_DNA"/>
</dbReference>
<proteinExistence type="predicted"/>
<dbReference type="RefSeq" id="XP_013326440.1">
    <property type="nucleotide sequence ID" value="XM_013470986.1"/>
</dbReference>
<evidence type="ECO:0000313" key="1">
    <source>
        <dbReference type="EMBL" id="KKA19828.1"/>
    </source>
</evidence>
<gene>
    <name evidence="1" type="ORF">T310_6177</name>
</gene>
<name>A0A0F4YQD6_RASE3</name>
<accession>A0A0F4YQD6</accession>
<dbReference type="GeneID" id="25318489"/>
<feature type="non-terminal residue" evidence="1">
    <location>
        <position position="1"/>
    </location>
</feature>
<comment type="caution">
    <text evidence="1">The sequence shown here is derived from an EMBL/GenBank/DDBJ whole genome shotgun (WGS) entry which is preliminary data.</text>
</comment>
<dbReference type="Proteomes" id="UP000053958">
    <property type="component" value="Unassembled WGS sequence"/>
</dbReference>